<evidence type="ECO:0000313" key="5">
    <source>
        <dbReference type="Proteomes" id="UP000610124"/>
    </source>
</evidence>
<gene>
    <name evidence="4" type="ORF">GCM10010502_51970</name>
</gene>
<dbReference type="Proteomes" id="UP000610124">
    <property type="component" value="Unassembled WGS sequence"/>
</dbReference>
<dbReference type="RefSeq" id="WP_078938833.1">
    <property type="nucleotide sequence ID" value="NZ_BMUB01000014.1"/>
</dbReference>
<dbReference type="InterPro" id="IPR002347">
    <property type="entry name" value="SDR_fam"/>
</dbReference>
<reference evidence="4" key="2">
    <citation type="submission" date="2020-09" db="EMBL/GenBank/DDBJ databases">
        <authorList>
            <person name="Sun Q."/>
            <person name="Ohkuma M."/>
        </authorList>
    </citation>
    <scope>NUCLEOTIDE SEQUENCE</scope>
    <source>
        <strain evidence="4">JCM 4434</strain>
    </source>
</reference>
<dbReference type="InterPro" id="IPR036291">
    <property type="entry name" value="NAD(P)-bd_dom_sf"/>
</dbReference>
<evidence type="ECO:0008006" key="6">
    <source>
        <dbReference type="Google" id="ProtNLM"/>
    </source>
</evidence>
<evidence type="ECO:0000256" key="3">
    <source>
        <dbReference type="SAM" id="MobiDB-lite"/>
    </source>
</evidence>
<dbReference type="EMBL" id="BMUB01000014">
    <property type="protein sequence ID" value="GGU92201.1"/>
    <property type="molecule type" value="Genomic_DNA"/>
</dbReference>
<comment type="similarity">
    <text evidence="1">Belongs to the short-chain dehydrogenases/reductases (SDR) family.</text>
</comment>
<dbReference type="GO" id="GO:0016491">
    <property type="term" value="F:oxidoreductase activity"/>
    <property type="evidence" value="ECO:0007669"/>
    <property type="project" value="UniProtKB-KW"/>
</dbReference>
<feature type="compositionally biased region" description="Basic and acidic residues" evidence="3">
    <location>
        <begin position="1"/>
        <end position="11"/>
    </location>
</feature>
<sequence>MRTPVPDRTRPDPVNADPARGATPPRSRPLGKPGPQLVRDCEPATTRYRLQTTRLRTVGTRARAARAADALLNVSSTLGWMPKPDLAVYSATKAYTTALTEALWAAHRADGVRVLASCPGVTRTECQPHEDVPPALVRTPEQVVAAALRALRRGTGPTAVPGAADRLFVLAARLLPRRRTPALFAQQDAKARRRCGWLP</sequence>
<proteinExistence type="inferred from homology"/>
<reference evidence="4" key="1">
    <citation type="journal article" date="2014" name="Int. J. Syst. Evol. Microbiol.">
        <title>Complete genome sequence of Corynebacterium casei LMG S-19264T (=DSM 44701T), isolated from a smear-ripened cheese.</title>
        <authorList>
            <consortium name="US DOE Joint Genome Institute (JGI-PGF)"/>
            <person name="Walter F."/>
            <person name="Albersmeier A."/>
            <person name="Kalinowski J."/>
            <person name="Ruckert C."/>
        </authorList>
    </citation>
    <scope>NUCLEOTIDE SEQUENCE</scope>
    <source>
        <strain evidence="4">JCM 4434</strain>
    </source>
</reference>
<comment type="caution">
    <text evidence="4">The sequence shown here is derived from an EMBL/GenBank/DDBJ whole genome shotgun (WGS) entry which is preliminary data.</text>
</comment>
<dbReference type="InterPro" id="IPR051019">
    <property type="entry name" value="VLCFA-Steroid_DH"/>
</dbReference>
<evidence type="ECO:0000256" key="1">
    <source>
        <dbReference type="ARBA" id="ARBA00006484"/>
    </source>
</evidence>
<dbReference type="OrthoDB" id="9797538at2"/>
<dbReference type="GeneID" id="97490574"/>
<protein>
    <recommendedName>
        <fullName evidence="6">Short-chain dehydrogenase</fullName>
    </recommendedName>
</protein>
<dbReference type="PANTHER" id="PTHR43899">
    <property type="entry name" value="RH59310P"/>
    <property type="match status" value="1"/>
</dbReference>
<accession>A0A8H9HVP5</accession>
<dbReference type="Pfam" id="PF00106">
    <property type="entry name" value="adh_short"/>
    <property type="match status" value="1"/>
</dbReference>
<dbReference type="PRINTS" id="PR01167">
    <property type="entry name" value="INSADHFAMILY"/>
</dbReference>
<dbReference type="Gene3D" id="3.40.50.720">
    <property type="entry name" value="NAD(P)-binding Rossmann-like Domain"/>
    <property type="match status" value="1"/>
</dbReference>
<name>A0A8H9HVP5_KITAU</name>
<evidence type="ECO:0000256" key="2">
    <source>
        <dbReference type="ARBA" id="ARBA00023002"/>
    </source>
</evidence>
<evidence type="ECO:0000313" key="4">
    <source>
        <dbReference type="EMBL" id="GGU92201.1"/>
    </source>
</evidence>
<dbReference type="KEGG" id="kau:B6264_26010"/>
<organism evidence="4 5">
    <name type="scientific">Kitasatospora aureofaciens</name>
    <name type="common">Streptomyces aureofaciens</name>
    <dbReference type="NCBI Taxonomy" id="1894"/>
    <lineage>
        <taxon>Bacteria</taxon>
        <taxon>Bacillati</taxon>
        <taxon>Actinomycetota</taxon>
        <taxon>Actinomycetes</taxon>
        <taxon>Kitasatosporales</taxon>
        <taxon>Streptomycetaceae</taxon>
        <taxon>Kitasatospora</taxon>
    </lineage>
</organism>
<keyword evidence="2" id="KW-0560">Oxidoreductase</keyword>
<dbReference type="AlphaFoldDB" id="A0A8H9HVP5"/>
<feature type="region of interest" description="Disordered" evidence="3">
    <location>
        <begin position="1"/>
        <end position="39"/>
    </location>
</feature>
<dbReference type="PANTHER" id="PTHR43899:SF13">
    <property type="entry name" value="RH59310P"/>
    <property type="match status" value="1"/>
</dbReference>
<dbReference type="SUPFAM" id="SSF51735">
    <property type="entry name" value="NAD(P)-binding Rossmann-fold domains"/>
    <property type="match status" value="1"/>
</dbReference>